<feature type="non-terminal residue" evidence="1">
    <location>
        <position position="166"/>
    </location>
</feature>
<sequence length="166" mass="20020">FRLDKKQKKTEVLDFLYSLIDKNHENEFFKAMEFDLENRLDDNNNSPFAPLKFPAFYYCWILSKFGAYAQITNWCFNDILEKRVNADVFIQQHHQQNYVLSEQLENNLKEICDAFKSYSNTLNNWYDEIRRLHDDINSSLMSDEFREFLKSIWEIINGSNFVLSRD</sequence>
<feature type="non-terminal residue" evidence="1">
    <location>
        <position position="1"/>
    </location>
</feature>
<name>A0A9N9JEI6_9GLOM</name>
<proteinExistence type="predicted"/>
<gene>
    <name evidence="1" type="ORF">RFULGI_LOCUS15554</name>
</gene>
<evidence type="ECO:0000313" key="2">
    <source>
        <dbReference type="Proteomes" id="UP000789396"/>
    </source>
</evidence>
<dbReference type="EMBL" id="CAJVPZ010050599">
    <property type="protein sequence ID" value="CAG8777812.1"/>
    <property type="molecule type" value="Genomic_DNA"/>
</dbReference>
<dbReference type="OrthoDB" id="2405607at2759"/>
<dbReference type="AlphaFoldDB" id="A0A9N9JEI6"/>
<keyword evidence="2" id="KW-1185">Reference proteome</keyword>
<organism evidence="1 2">
    <name type="scientific">Racocetra fulgida</name>
    <dbReference type="NCBI Taxonomy" id="60492"/>
    <lineage>
        <taxon>Eukaryota</taxon>
        <taxon>Fungi</taxon>
        <taxon>Fungi incertae sedis</taxon>
        <taxon>Mucoromycota</taxon>
        <taxon>Glomeromycotina</taxon>
        <taxon>Glomeromycetes</taxon>
        <taxon>Diversisporales</taxon>
        <taxon>Gigasporaceae</taxon>
        <taxon>Racocetra</taxon>
    </lineage>
</organism>
<protein>
    <submittedName>
        <fullName evidence="1">9243_t:CDS:1</fullName>
    </submittedName>
</protein>
<evidence type="ECO:0000313" key="1">
    <source>
        <dbReference type="EMBL" id="CAG8777812.1"/>
    </source>
</evidence>
<comment type="caution">
    <text evidence="1">The sequence shown here is derived from an EMBL/GenBank/DDBJ whole genome shotgun (WGS) entry which is preliminary data.</text>
</comment>
<dbReference type="Proteomes" id="UP000789396">
    <property type="component" value="Unassembled WGS sequence"/>
</dbReference>
<reference evidence="1" key="1">
    <citation type="submission" date="2021-06" db="EMBL/GenBank/DDBJ databases">
        <authorList>
            <person name="Kallberg Y."/>
            <person name="Tangrot J."/>
            <person name="Rosling A."/>
        </authorList>
    </citation>
    <scope>NUCLEOTIDE SEQUENCE</scope>
    <source>
        <strain evidence="1">IN212</strain>
    </source>
</reference>
<accession>A0A9N9JEI6</accession>